<dbReference type="EMBL" id="WNDQ01000003">
    <property type="protein sequence ID" value="KAF1023656.1"/>
    <property type="molecule type" value="Genomic_DNA"/>
</dbReference>
<evidence type="ECO:0000256" key="1">
    <source>
        <dbReference type="ARBA" id="ARBA00004651"/>
    </source>
</evidence>
<sequence>MSALRPGQAVDHAAKLFAVIGQAAPPFFFSLVLVKLFSLQLGWLPTGGYGGWGHLVLPMVALGWYVAAGVARLTRSSMGAVLQAEYIRFARLQGLPEHVVVLRHALKNAILPVVTFVALQFGVLMGGAVSVEVVFAWPGLGQLLYDSINNLDYTVVQAAVTLAAVVFVAINLVVDVLYAWIDPRIRYA</sequence>
<comment type="similarity">
    <text evidence="7">Belongs to the binding-protein-dependent transport system permease family.</text>
</comment>
<keyword evidence="5 7" id="KW-1133">Transmembrane helix</keyword>
<feature type="transmembrane region" description="Helical" evidence="7">
    <location>
        <begin position="113"/>
        <end position="138"/>
    </location>
</feature>
<feature type="domain" description="ABC transmembrane type-1" evidence="8">
    <location>
        <begin position="1"/>
        <end position="178"/>
    </location>
</feature>
<keyword evidence="6 7" id="KW-0472">Membrane</keyword>
<proteinExistence type="inferred from homology"/>
<feature type="transmembrane region" description="Helical" evidence="7">
    <location>
        <begin position="12"/>
        <end position="37"/>
    </location>
</feature>
<dbReference type="PANTHER" id="PTHR43163:SF6">
    <property type="entry name" value="DIPEPTIDE TRANSPORT SYSTEM PERMEASE PROTEIN DPPB-RELATED"/>
    <property type="match status" value="1"/>
</dbReference>
<evidence type="ECO:0000256" key="2">
    <source>
        <dbReference type="ARBA" id="ARBA00022448"/>
    </source>
</evidence>
<evidence type="ECO:0000256" key="5">
    <source>
        <dbReference type="ARBA" id="ARBA00022989"/>
    </source>
</evidence>
<organism evidence="9 10">
    <name type="scientific">Paracidovorax wautersii</name>
    <dbReference type="NCBI Taxonomy" id="1177982"/>
    <lineage>
        <taxon>Bacteria</taxon>
        <taxon>Pseudomonadati</taxon>
        <taxon>Pseudomonadota</taxon>
        <taxon>Betaproteobacteria</taxon>
        <taxon>Burkholderiales</taxon>
        <taxon>Comamonadaceae</taxon>
        <taxon>Paracidovorax</taxon>
    </lineage>
</organism>
<evidence type="ECO:0000259" key="8">
    <source>
        <dbReference type="PROSITE" id="PS50928"/>
    </source>
</evidence>
<evidence type="ECO:0000256" key="4">
    <source>
        <dbReference type="ARBA" id="ARBA00022692"/>
    </source>
</evidence>
<evidence type="ECO:0000313" key="9">
    <source>
        <dbReference type="EMBL" id="KAF1023656.1"/>
    </source>
</evidence>
<dbReference type="PANTHER" id="PTHR43163">
    <property type="entry name" value="DIPEPTIDE TRANSPORT SYSTEM PERMEASE PROTEIN DPPB-RELATED"/>
    <property type="match status" value="1"/>
</dbReference>
<accession>A0A7V8FRX2</accession>
<evidence type="ECO:0000256" key="3">
    <source>
        <dbReference type="ARBA" id="ARBA00022475"/>
    </source>
</evidence>
<dbReference type="CDD" id="cd06261">
    <property type="entry name" value="TM_PBP2"/>
    <property type="match status" value="1"/>
</dbReference>
<evidence type="ECO:0000256" key="7">
    <source>
        <dbReference type="RuleBase" id="RU363032"/>
    </source>
</evidence>
<dbReference type="SUPFAM" id="SSF161098">
    <property type="entry name" value="MetI-like"/>
    <property type="match status" value="1"/>
</dbReference>
<dbReference type="Proteomes" id="UP000461670">
    <property type="component" value="Unassembled WGS sequence"/>
</dbReference>
<keyword evidence="4 7" id="KW-0812">Transmembrane</keyword>
<dbReference type="GO" id="GO:0005886">
    <property type="term" value="C:plasma membrane"/>
    <property type="evidence" value="ECO:0007669"/>
    <property type="project" value="UniProtKB-SubCell"/>
</dbReference>
<comment type="caution">
    <text evidence="9">The sequence shown here is derived from an EMBL/GenBank/DDBJ whole genome shotgun (WGS) entry which is preliminary data.</text>
</comment>
<dbReference type="Pfam" id="PF00528">
    <property type="entry name" value="BPD_transp_1"/>
    <property type="match status" value="1"/>
</dbReference>
<dbReference type="InterPro" id="IPR000515">
    <property type="entry name" value="MetI-like"/>
</dbReference>
<protein>
    <submittedName>
        <fullName evidence="9">Glutathione transport system permease protein GsiC</fullName>
    </submittedName>
</protein>
<dbReference type="GO" id="GO:0055085">
    <property type="term" value="P:transmembrane transport"/>
    <property type="evidence" value="ECO:0007669"/>
    <property type="project" value="InterPro"/>
</dbReference>
<feature type="transmembrane region" description="Helical" evidence="7">
    <location>
        <begin position="49"/>
        <end position="68"/>
    </location>
</feature>
<comment type="subcellular location">
    <subcellularLocation>
        <location evidence="1 7">Cell membrane</location>
        <topology evidence="1 7">Multi-pass membrane protein</topology>
    </subcellularLocation>
</comment>
<name>A0A7V8FRX2_9BURK</name>
<keyword evidence="2 7" id="KW-0813">Transport</keyword>
<dbReference type="Gene3D" id="1.10.3720.10">
    <property type="entry name" value="MetI-like"/>
    <property type="match status" value="1"/>
</dbReference>
<feature type="transmembrane region" description="Helical" evidence="7">
    <location>
        <begin position="158"/>
        <end position="181"/>
    </location>
</feature>
<evidence type="ECO:0000256" key="6">
    <source>
        <dbReference type="ARBA" id="ARBA00023136"/>
    </source>
</evidence>
<reference evidence="10" key="1">
    <citation type="journal article" date="2020" name="MBio">
        <title>Horizontal gene transfer to a defensive symbiont with a reduced genome amongst a multipartite beetle microbiome.</title>
        <authorList>
            <person name="Waterworth S.C."/>
            <person name="Florez L.V."/>
            <person name="Rees E.R."/>
            <person name="Hertweck C."/>
            <person name="Kaltenpoth M."/>
            <person name="Kwan J.C."/>
        </authorList>
    </citation>
    <scope>NUCLEOTIDE SEQUENCE [LARGE SCALE GENOMIC DNA]</scope>
</reference>
<dbReference type="PROSITE" id="PS50928">
    <property type="entry name" value="ABC_TM1"/>
    <property type="match status" value="1"/>
</dbReference>
<dbReference type="InterPro" id="IPR035906">
    <property type="entry name" value="MetI-like_sf"/>
</dbReference>
<dbReference type="AlphaFoldDB" id="A0A7V8FRX2"/>
<evidence type="ECO:0000313" key="10">
    <source>
        <dbReference type="Proteomes" id="UP000461670"/>
    </source>
</evidence>
<keyword evidence="3" id="KW-1003">Cell membrane</keyword>
<gene>
    <name evidence="9" type="primary">gsiC_2</name>
    <name evidence="9" type="ORF">GAK30_00319</name>
</gene>